<keyword evidence="1" id="KW-0472">Membrane</keyword>
<proteinExistence type="predicted"/>
<feature type="transmembrane region" description="Helical" evidence="1">
    <location>
        <begin position="161"/>
        <end position="187"/>
    </location>
</feature>
<keyword evidence="3" id="KW-1185">Reference proteome</keyword>
<comment type="caution">
    <text evidence="2">The sequence shown here is derived from an EMBL/GenBank/DDBJ whole genome shotgun (WGS) entry which is preliminary data.</text>
</comment>
<gene>
    <name evidence="2" type="ORF">N0F65_004343</name>
</gene>
<protein>
    <submittedName>
        <fullName evidence="2">Uncharacterized protein</fullName>
    </submittedName>
</protein>
<dbReference type="PANTHER" id="PTHR40866:SF1">
    <property type="entry name" value="BED-TYPE DOMAIN-CONTAINING PROTEIN"/>
    <property type="match status" value="1"/>
</dbReference>
<dbReference type="EMBL" id="DAKRPA010000243">
    <property type="protein sequence ID" value="DAZ94583.1"/>
    <property type="molecule type" value="Genomic_DNA"/>
</dbReference>
<name>A0AAV2YMK4_9STRA</name>
<sequence length="195" mass="21444">MNTLEQKVIDVVKAKLVGQRLGVQLDGWTEAGTHYIAIIAVTAPSVPSEPATIVEKPAFENGLVKLLRGQESALTATEKLQLATFLTAHVESSPAIDESNASFTEQALRNATVVNSDEQIVDLCPQRDVMASVKNIATAEPPPVQYYVCSWVYRVMWWQELLVYAVIASFLLTICGTYFASCISLILHVTRKLFS</sequence>
<organism evidence="2 3">
    <name type="scientific">Lagenidium giganteum</name>
    <dbReference type="NCBI Taxonomy" id="4803"/>
    <lineage>
        <taxon>Eukaryota</taxon>
        <taxon>Sar</taxon>
        <taxon>Stramenopiles</taxon>
        <taxon>Oomycota</taxon>
        <taxon>Peronosporomycetes</taxon>
        <taxon>Pythiales</taxon>
        <taxon>Pythiaceae</taxon>
    </lineage>
</organism>
<reference evidence="2" key="1">
    <citation type="submission" date="2022-11" db="EMBL/GenBank/DDBJ databases">
        <authorList>
            <person name="Morgan W.R."/>
            <person name="Tartar A."/>
        </authorList>
    </citation>
    <scope>NUCLEOTIDE SEQUENCE</scope>
    <source>
        <strain evidence="2">ARSEF 373</strain>
    </source>
</reference>
<dbReference type="PANTHER" id="PTHR40866">
    <property type="entry name" value="BED-TYPE DOMAIN-CONTAINING PROTEIN"/>
    <property type="match status" value="1"/>
</dbReference>
<accession>A0AAV2YMK4</accession>
<evidence type="ECO:0000313" key="3">
    <source>
        <dbReference type="Proteomes" id="UP001146120"/>
    </source>
</evidence>
<evidence type="ECO:0000313" key="2">
    <source>
        <dbReference type="EMBL" id="DAZ94583.1"/>
    </source>
</evidence>
<evidence type="ECO:0000256" key="1">
    <source>
        <dbReference type="SAM" id="Phobius"/>
    </source>
</evidence>
<keyword evidence="1" id="KW-0812">Transmembrane</keyword>
<dbReference type="AlphaFoldDB" id="A0AAV2YMK4"/>
<reference evidence="2" key="2">
    <citation type="journal article" date="2023" name="Microbiol Resour">
        <title>Decontamination and Annotation of the Draft Genome Sequence of the Oomycete Lagenidium giganteum ARSEF 373.</title>
        <authorList>
            <person name="Morgan W.R."/>
            <person name="Tartar A."/>
        </authorList>
    </citation>
    <scope>NUCLEOTIDE SEQUENCE</scope>
    <source>
        <strain evidence="2">ARSEF 373</strain>
    </source>
</reference>
<dbReference type="Proteomes" id="UP001146120">
    <property type="component" value="Unassembled WGS sequence"/>
</dbReference>
<keyword evidence="1" id="KW-1133">Transmembrane helix</keyword>